<dbReference type="Proteomes" id="UP000421791">
    <property type="component" value="Unassembled WGS sequence"/>
</dbReference>
<evidence type="ECO:0000313" key="3">
    <source>
        <dbReference type="EMBL" id="KAA5233272.1"/>
    </source>
</evidence>
<organism evidence="2 5">
    <name type="scientific">Bacteroides finegoldii</name>
    <dbReference type="NCBI Taxonomy" id="338188"/>
    <lineage>
        <taxon>Bacteria</taxon>
        <taxon>Pseudomonadati</taxon>
        <taxon>Bacteroidota</taxon>
        <taxon>Bacteroidia</taxon>
        <taxon>Bacteroidales</taxon>
        <taxon>Bacteroidaceae</taxon>
        <taxon>Bacteroides</taxon>
    </lineage>
</organism>
<dbReference type="RefSeq" id="WP_007757860.1">
    <property type="nucleotide sequence ID" value="NZ_CABIXA010000002.1"/>
</dbReference>
<reference evidence="2 5" key="1">
    <citation type="submission" date="2015-09" db="EMBL/GenBank/DDBJ databases">
        <authorList>
            <consortium name="Pathogen Informatics"/>
        </authorList>
    </citation>
    <scope>NUCLEOTIDE SEQUENCE [LARGE SCALE GENOMIC DNA]</scope>
    <source>
        <strain evidence="2 5">2789STDY5608840</strain>
    </source>
</reference>
<name>A0A173XN61_9BACE</name>
<evidence type="ECO:0000313" key="6">
    <source>
        <dbReference type="Proteomes" id="UP000421791"/>
    </source>
</evidence>
<evidence type="ECO:0000256" key="1">
    <source>
        <dbReference type="SAM" id="Phobius"/>
    </source>
</evidence>
<gene>
    <name evidence="2" type="ORF">ERS852397_00362</name>
    <name evidence="4" type="ORF">F2Z09_00165</name>
    <name evidence="3" type="ORF">F2Z22_01240</name>
</gene>
<reference evidence="6 7" key="2">
    <citation type="journal article" date="2019" name="Nat. Med.">
        <title>A library of human gut bacterial isolates paired with longitudinal multiomics data enables mechanistic microbiome research.</title>
        <authorList>
            <person name="Poyet M."/>
            <person name="Groussin M."/>
            <person name="Gibbons S.M."/>
            <person name="Avila-Pacheco J."/>
            <person name="Jiang X."/>
            <person name="Kearney S.M."/>
            <person name="Perrotta A.R."/>
            <person name="Berdy B."/>
            <person name="Zhao S."/>
            <person name="Lieberman T.D."/>
            <person name="Swanson P.K."/>
            <person name="Smith M."/>
            <person name="Roesemann S."/>
            <person name="Alexander J.E."/>
            <person name="Rich S.A."/>
            <person name="Livny J."/>
            <person name="Vlamakis H."/>
            <person name="Clish C."/>
            <person name="Bullock K."/>
            <person name="Deik A."/>
            <person name="Scott J."/>
            <person name="Pierce K.A."/>
            <person name="Xavier R.J."/>
            <person name="Alm E.J."/>
        </authorList>
    </citation>
    <scope>NUCLEOTIDE SEQUENCE [LARGE SCALE GENOMIC DNA]</scope>
    <source>
        <strain evidence="4 7">BIOML-A2</strain>
        <strain evidence="3 6">BIOML-A6</strain>
    </source>
</reference>
<sequence>MTGQYIVQGIFALAGTVSLLASLLNWDWFFTTRNAQTIVRNVGRNRARLFYGILGIIIIGMAIFFFVETRKVMGL</sequence>
<dbReference type="EMBL" id="VWAG01000001">
    <property type="protein sequence ID" value="KAA5260173.1"/>
    <property type="molecule type" value="Genomic_DNA"/>
</dbReference>
<dbReference type="Proteomes" id="UP000095517">
    <property type="component" value="Unassembled WGS sequence"/>
</dbReference>
<evidence type="ECO:0000313" key="5">
    <source>
        <dbReference type="Proteomes" id="UP000095517"/>
    </source>
</evidence>
<dbReference type="EMBL" id="VWAK01000001">
    <property type="protein sequence ID" value="KAA5233272.1"/>
    <property type="molecule type" value="Genomic_DNA"/>
</dbReference>
<dbReference type="STRING" id="338188.ERS852397_00362"/>
<keyword evidence="7" id="KW-1185">Reference proteome</keyword>
<evidence type="ECO:0000313" key="2">
    <source>
        <dbReference type="EMBL" id="CUN52307.1"/>
    </source>
</evidence>
<dbReference type="AlphaFoldDB" id="A0A173XN61"/>
<dbReference type="Pfam" id="PF15562">
    <property type="entry name" value="Imm17"/>
    <property type="match status" value="1"/>
</dbReference>
<dbReference type="Proteomes" id="UP000440198">
    <property type="component" value="Unassembled WGS sequence"/>
</dbReference>
<dbReference type="InterPro" id="IPR029087">
    <property type="entry name" value="Imm17"/>
</dbReference>
<feature type="transmembrane region" description="Helical" evidence="1">
    <location>
        <begin position="49"/>
        <end position="67"/>
    </location>
</feature>
<proteinExistence type="predicted"/>
<feature type="transmembrane region" description="Helical" evidence="1">
    <location>
        <begin position="6"/>
        <end position="28"/>
    </location>
</feature>
<keyword evidence="1 2" id="KW-0812">Transmembrane</keyword>
<keyword evidence="1" id="KW-0472">Membrane</keyword>
<keyword evidence="1" id="KW-1133">Transmembrane helix</keyword>
<protein>
    <submittedName>
        <fullName evidence="2">Putative transmembrane protein</fullName>
    </submittedName>
</protein>
<dbReference type="GeneID" id="92986731"/>
<dbReference type="EMBL" id="CYZH01000002">
    <property type="protein sequence ID" value="CUN52307.1"/>
    <property type="molecule type" value="Genomic_DNA"/>
</dbReference>
<accession>A0A173XN61</accession>
<evidence type="ECO:0000313" key="4">
    <source>
        <dbReference type="EMBL" id="KAA5260173.1"/>
    </source>
</evidence>
<evidence type="ECO:0000313" key="7">
    <source>
        <dbReference type="Proteomes" id="UP000440198"/>
    </source>
</evidence>